<protein>
    <recommendedName>
        <fullName evidence="1">Phosphoinositide phospholipase C</fullName>
        <ecNumber evidence="1">3.1.4.11</ecNumber>
    </recommendedName>
</protein>
<dbReference type="GO" id="GO:0016042">
    <property type="term" value="P:lipid catabolic process"/>
    <property type="evidence" value="ECO:0007669"/>
    <property type="project" value="UniProtKB-KW"/>
</dbReference>
<dbReference type="GO" id="GO:0051209">
    <property type="term" value="P:release of sequestered calcium ion into cytosol"/>
    <property type="evidence" value="ECO:0007669"/>
    <property type="project" value="TreeGrafter"/>
</dbReference>
<feature type="compositionally biased region" description="Polar residues" evidence="2">
    <location>
        <begin position="810"/>
        <end position="830"/>
    </location>
</feature>
<evidence type="ECO:0000256" key="1">
    <source>
        <dbReference type="RuleBase" id="RU361133"/>
    </source>
</evidence>
<keyword evidence="1" id="KW-0378">Hydrolase</keyword>
<dbReference type="EC" id="3.1.4.11" evidence="1"/>
<dbReference type="PROSITE" id="PS50008">
    <property type="entry name" value="PIPLC_Y_DOMAIN"/>
    <property type="match status" value="1"/>
</dbReference>
<comment type="caution">
    <text evidence="5">The sequence shown here is derived from an EMBL/GenBank/DDBJ whole genome shotgun (WGS) entry which is preliminary data.</text>
</comment>
<accession>A0A8J4XM01</accession>
<feature type="domain" description="C2" evidence="3">
    <location>
        <begin position="425"/>
        <end position="558"/>
    </location>
</feature>
<dbReference type="InterPro" id="IPR001192">
    <property type="entry name" value="PI-PLC_fam"/>
</dbReference>
<dbReference type="AlphaFoldDB" id="A0A8J4XM01"/>
<dbReference type="OrthoDB" id="6362376at2759"/>
<dbReference type="SUPFAM" id="SSF51695">
    <property type="entry name" value="PLC-like phosphodiesterases"/>
    <property type="match status" value="1"/>
</dbReference>
<dbReference type="GO" id="GO:0007214">
    <property type="term" value="P:gamma-aminobutyric acid signaling pathway"/>
    <property type="evidence" value="ECO:0007669"/>
    <property type="project" value="TreeGrafter"/>
</dbReference>
<dbReference type="GO" id="GO:0004435">
    <property type="term" value="F:phosphatidylinositol-4,5-bisphosphate phospholipase C activity"/>
    <property type="evidence" value="ECO:0007669"/>
    <property type="project" value="UniProtKB-EC"/>
</dbReference>
<dbReference type="SMART" id="SM00239">
    <property type="entry name" value="C2"/>
    <property type="match status" value="1"/>
</dbReference>
<organism evidence="5 6">
    <name type="scientific">Chionoecetes opilio</name>
    <name type="common">Atlantic snow crab</name>
    <name type="synonym">Cancer opilio</name>
    <dbReference type="NCBI Taxonomy" id="41210"/>
    <lineage>
        <taxon>Eukaryota</taxon>
        <taxon>Metazoa</taxon>
        <taxon>Ecdysozoa</taxon>
        <taxon>Arthropoda</taxon>
        <taxon>Crustacea</taxon>
        <taxon>Multicrustacea</taxon>
        <taxon>Malacostraca</taxon>
        <taxon>Eumalacostraca</taxon>
        <taxon>Eucarida</taxon>
        <taxon>Decapoda</taxon>
        <taxon>Pleocyemata</taxon>
        <taxon>Brachyura</taxon>
        <taxon>Eubrachyura</taxon>
        <taxon>Majoidea</taxon>
        <taxon>Majidae</taxon>
        <taxon>Chionoecetes</taxon>
    </lineage>
</organism>
<keyword evidence="1" id="KW-0443">Lipid metabolism</keyword>
<dbReference type="InterPro" id="IPR035892">
    <property type="entry name" value="C2_domain_sf"/>
</dbReference>
<dbReference type="GO" id="GO:0032228">
    <property type="term" value="P:regulation of synaptic transmission, GABAergic"/>
    <property type="evidence" value="ECO:0007669"/>
    <property type="project" value="TreeGrafter"/>
</dbReference>
<comment type="catalytic activity">
    <reaction evidence="1">
        <text>a 1,2-diacyl-sn-glycero-3-phospho-(1D-myo-inositol-4,5-bisphosphate) + H2O = 1D-myo-inositol 1,4,5-trisphosphate + a 1,2-diacyl-sn-glycerol + H(+)</text>
        <dbReference type="Rhea" id="RHEA:33179"/>
        <dbReference type="ChEBI" id="CHEBI:15377"/>
        <dbReference type="ChEBI" id="CHEBI:15378"/>
        <dbReference type="ChEBI" id="CHEBI:17815"/>
        <dbReference type="ChEBI" id="CHEBI:58456"/>
        <dbReference type="ChEBI" id="CHEBI:203600"/>
        <dbReference type="EC" id="3.1.4.11"/>
    </reaction>
</comment>
<keyword evidence="6" id="KW-1185">Reference proteome</keyword>
<dbReference type="Proteomes" id="UP000770661">
    <property type="component" value="Unassembled WGS sequence"/>
</dbReference>
<name>A0A8J4XM01_CHIOP</name>
<dbReference type="Gene3D" id="2.60.40.150">
    <property type="entry name" value="C2 domain"/>
    <property type="match status" value="2"/>
</dbReference>
<dbReference type="PROSITE" id="PS50004">
    <property type="entry name" value="C2"/>
    <property type="match status" value="1"/>
</dbReference>
<evidence type="ECO:0000259" key="3">
    <source>
        <dbReference type="PROSITE" id="PS50004"/>
    </source>
</evidence>
<gene>
    <name evidence="5" type="primary">PLCL1</name>
    <name evidence="5" type="ORF">GWK47_023606</name>
</gene>
<proteinExistence type="predicted"/>
<sequence length="905" mass="100368">MCSLSESTSAKLAHTCPEELVNHNKKFLTRVFPNSSRVDSSNYNPQDFWNAGCQMVALNFQTPGQFMDVYEGRFRANGGCGYLLKPAVMREHISVFSAHSRETIPGVAPQLLKIKVISGQCLPKPRGSTATKASFIDPYVVIQVFGIPADCTEALHSYVSHSTNLHILRGPPLICFSLHQPPHPQRPSTHMFLIPPTSTPPEALHSYVPHSTNLHTPRGPPLICSSFHQPPHPQRPSTHMFLIPPTSTPPEALHSYVLIPPTSTPQRPSTHMFLIPPTSTPPEALHSYVPHSTNLHTPRGPPLICSSFHQPPHPQRPSTHMFLIPPTSTPQRPSTYNVTLHRPTPQRLPLCSPSQLHTPRGPPLICSSFHQPPHPQRPSTHMFLIPPTSTPSEALHSYVSHSTNLHTPRGPPLICSSFHQPPHPQRPSTHMFLIPPTSTPPEALHSYVPHSTNLHTPRGPPLICSSFHQPPHPQRPSTHMFLIPPTSTPSEAKTRTVSNDSSCPIFDESFEFQINLPELAIVRFVVLDDDFIGDDFVGQCTIPLDCIQTGYRHVRLLSSMGEPIESATLFVHVSISNKKGGGKPQRVKGKKTDKLRADIKPIGLKAADDMFKEASVSLVEGECVQDKVEDAWTELQDECGLEHTANMKQCLRVTISRYMATPDTARLSIQEENGVPFLRSSRPGPQPSHLHRLEIALQKVLLEIHHFLGHEEELHSTLDSRLKPCLAMYDSLESLLSSNGIKGKKANRAMENYAWNVRIIRGQLDRLTTLTKKCKIAMEQVESTKTTLDTLNQRERSPQVRERPRLTLANRHNTTDNLTTYGSLGRSPTTPGADCKPKSILKKSNSNLEASSIGYVNEETPASPCSSGTMVADEEGNEAGQLLKPPLLHSFSYTPTFTYEQDTAL</sequence>
<dbReference type="PANTHER" id="PTHR10336">
    <property type="entry name" value="PHOSPHOINOSITIDE-SPECIFIC PHOSPHOLIPASE C FAMILY PROTEIN"/>
    <property type="match status" value="1"/>
</dbReference>
<dbReference type="SMART" id="SM00149">
    <property type="entry name" value="PLCYc"/>
    <property type="match status" value="1"/>
</dbReference>
<evidence type="ECO:0000313" key="5">
    <source>
        <dbReference type="EMBL" id="KAG0710031.1"/>
    </source>
</evidence>
<dbReference type="GO" id="GO:0046488">
    <property type="term" value="P:phosphatidylinositol metabolic process"/>
    <property type="evidence" value="ECO:0007669"/>
    <property type="project" value="TreeGrafter"/>
</dbReference>
<feature type="domain" description="PI-PLC Y-box" evidence="4">
    <location>
        <begin position="1"/>
        <end position="90"/>
    </location>
</feature>
<dbReference type="SUPFAM" id="SSF49562">
    <property type="entry name" value="C2 domain (Calcium/lipid-binding domain, CaLB)"/>
    <property type="match status" value="1"/>
</dbReference>
<dbReference type="EMBL" id="JACEEZ010024578">
    <property type="protein sequence ID" value="KAG0710031.1"/>
    <property type="molecule type" value="Genomic_DNA"/>
</dbReference>
<evidence type="ECO:0000259" key="4">
    <source>
        <dbReference type="PROSITE" id="PS50008"/>
    </source>
</evidence>
<dbReference type="InterPro" id="IPR000008">
    <property type="entry name" value="C2_dom"/>
</dbReference>
<dbReference type="Pfam" id="PF00387">
    <property type="entry name" value="PI-PLC-Y"/>
    <property type="match status" value="1"/>
</dbReference>
<dbReference type="PRINTS" id="PR00390">
    <property type="entry name" value="PHPHLIPASEC"/>
</dbReference>
<dbReference type="InterPro" id="IPR001711">
    <property type="entry name" value="PLipase_C_Pinositol-sp_Y"/>
</dbReference>
<evidence type="ECO:0000256" key="2">
    <source>
        <dbReference type="SAM" id="MobiDB-lite"/>
    </source>
</evidence>
<reference evidence="5" key="1">
    <citation type="submission" date="2020-07" db="EMBL/GenBank/DDBJ databases">
        <title>The High-quality genome of the commercially important snow crab, Chionoecetes opilio.</title>
        <authorList>
            <person name="Jeong J.-H."/>
            <person name="Ryu S."/>
        </authorList>
    </citation>
    <scope>NUCLEOTIDE SEQUENCE</scope>
    <source>
        <strain evidence="5">MADBK_172401_WGS</strain>
        <tissue evidence="5">Digestive gland</tissue>
    </source>
</reference>
<dbReference type="GO" id="GO:0048015">
    <property type="term" value="P:phosphatidylinositol-mediated signaling"/>
    <property type="evidence" value="ECO:0007669"/>
    <property type="project" value="TreeGrafter"/>
</dbReference>
<dbReference type="CDD" id="cd00275">
    <property type="entry name" value="C2_PLC_like"/>
    <property type="match status" value="1"/>
</dbReference>
<keyword evidence="1" id="KW-0442">Lipid degradation</keyword>
<dbReference type="Gene3D" id="3.20.20.190">
    <property type="entry name" value="Phosphatidylinositol (PI) phosphodiesterase"/>
    <property type="match status" value="1"/>
</dbReference>
<feature type="region of interest" description="Disordered" evidence="2">
    <location>
        <begin position="810"/>
        <end position="840"/>
    </location>
</feature>
<evidence type="ECO:0000313" key="6">
    <source>
        <dbReference type="Proteomes" id="UP000770661"/>
    </source>
</evidence>
<dbReference type="Pfam" id="PF00168">
    <property type="entry name" value="C2"/>
    <property type="match status" value="2"/>
</dbReference>
<dbReference type="PANTHER" id="PTHR10336:SF196">
    <property type="entry name" value="PHOSPHOINOSITIDE PHOSPHOLIPASE C"/>
    <property type="match status" value="1"/>
</dbReference>
<dbReference type="InterPro" id="IPR017946">
    <property type="entry name" value="PLC-like_Pdiesterase_TIM-brl"/>
</dbReference>